<comment type="caution">
    <text evidence="6">The sequence shown here is derived from an EMBL/GenBank/DDBJ whole genome shotgun (WGS) entry which is preliminary data.</text>
</comment>
<dbReference type="GO" id="GO:0004644">
    <property type="term" value="F:phosphoribosylglycinamide formyltransferase activity"/>
    <property type="evidence" value="ECO:0007669"/>
    <property type="project" value="UniProtKB-EC"/>
</dbReference>
<dbReference type="Gene3D" id="3.40.50.170">
    <property type="entry name" value="Formyl transferase, N-terminal domain"/>
    <property type="match status" value="1"/>
</dbReference>
<accession>A0A317PGC7</accession>
<evidence type="ECO:0000256" key="2">
    <source>
        <dbReference type="ARBA" id="ARBA00012254"/>
    </source>
</evidence>
<gene>
    <name evidence="6" type="ORF">DFR52_104297</name>
</gene>
<evidence type="ECO:0000313" key="6">
    <source>
        <dbReference type="EMBL" id="PWV99006.1"/>
    </source>
</evidence>
<evidence type="ECO:0000313" key="7">
    <source>
        <dbReference type="Proteomes" id="UP000246352"/>
    </source>
</evidence>
<proteinExistence type="predicted"/>
<protein>
    <recommendedName>
        <fullName evidence="2">phosphoribosylglycinamide formyltransferase 1</fullName>
        <ecNumber evidence="2">2.1.2.2</ecNumber>
    </recommendedName>
</protein>
<dbReference type="PANTHER" id="PTHR43369">
    <property type="entry name" value="PHOSPHORIBOSYLGLYCINAMIDE FORMYLTRANSFERASE"/>
    <property type="match status" value="1"/>
</dbReference>
<keyword evidence="7" id="KW-1185">Reference proteome</keyword>
<dbReference type="SUPFAM" id="SSF53328">
    <property type="entry name" value="Formyltransferase"/>
    <property type="match status" value="1"/>
</dbReference>
<evidence type="ECO:0000256" key="4">
    <source>
        <dbReference type="ARBA" id="ARBA00022755"/>
    </source>
</evidence>
<feature type="domain" description="Formyl transferase N-terminal" evidence="5">
    <location>
        <begin position="123"/>
        <end position="219"/>
    </location>
</feature>
<dbReference type="Proteomes" id="UP000246352">
    <property type="component" value="Unassembled WGS sequence"/>
</dbReference>
<sequence>MRFLNPDRLDRFGPKQAGEEMTRPATILVLTAGGPYPWIVINALALAFPSVEVLVEAPESRALFLRRRARKVGWLQTAGQFATMTLSRFGKRCVRAREADLILRHGLATEPAPGIPITHVPSANSSECLAAIAGARPAVVLLAGCRMLSRATLAAIPCPVINYHAGINPKYRGVQGGYWARALGDPGNYGTTVHLVDAGVDTGAVLYQAFITPDPAETLLTDAMAQAAGSRDIVIAAVRDALDGRLSPQPVDLPSVQRFHPPIWTWIGNGLSRGTW</sequence>
<dbReference type="InterPro" id="IPR036477">
    <property type="entry name" value="Formyl_transf_N_sf"/>
</dbReference>
<keyword evidence="3 6" id="KW-0808">Transferase</keyword>
<keyword evidence="4" id="KW-0658">Purine biosynthesis</keyword>
<dbReference type="GO" id="GO:0005829">
    <property type="term" value="C:cytosol"/>
    <property type="evidence" value="ECO:0007669"/>
    <property type="project" value="TreeGrafter"/>
</dbReference>
<dbReference type="EMBL" id="QGTR01000004">
    <property type="protein sequence ID" value="PWV99006.1"/>
    <property type="molecule type" value="Genomic_DNA"/>
</dbReference>
<dbReference type="CDD" id="cd08653">
    <property type="entry name" value="FMT_core_like_3"/>
    <property type="match status" value="1"/>
</dbReference>
<evidence type="ECO:0000256" key="1">
    <source>
        <dbReference type="ARBA" id="ARBA00005054"/>
    </source>
</evidence>
<reference evidence="6 7" key="1">
    <citation type="submission" date="2018-05" db="EMBL/GenBank/DDBJ databases">
        <title>Genomic Encyclopedia of Type Strains, Phase IV (KMG-IV): sequencing the most valuable type-strain genomes for metagenomic binning, comparative biology and taxonomic classification.</title>
        <authorList>
            <person name="Goeker M."/>
        </authorList>
    </citation>
    <scope>NUCLEOTIDE SEQUENCE [LARGE SCALE GENOMIC DNA]</scope>
    <source>
        <strain evidence="6 7">DSM 16791</strain>
    </source>
</reference>
<dbReference type="GO" id="GO:0006189">
    <property type="term" value="P:'de novo' IMP biosynthetic process"/>
    <property type="evidence" value="ECO:0007669"/>
    <property type="project" value="TreeGrafter"/>
</dbReference>
<dbReference type="EC" id="2.1.2.2" evidence="2"/>
<evidence type="ECO:0000256" key="3">
    <source>
        <dbReference type="ARBA" id="ARBA00022679"/>
    </source>
</evidence>
<dbReference type="PANTHER" id="PTHR43369:SF2">
    <property type="entry name" value="PHOSPHORIBOSYLGLYCINAMIDE FORMYLTRANSFERASE"/>
    <property type="match status" value="1"/>
</dbReference>
<comment type="pathway">
    <text evidence="1">Purine metabolism; IMP biosynthesis via de novo pathway; N(2)-formyl-N(1)-(5-phospho-D-ribosyl)glycinamide from N(1)-(5-phospho-D-ribosyl)glycinamide (10-formyl THF route): step 1/1.</text>
</comment>
<name>A0A317PGC7_9HYPH</name>
<dbReference type="AlphaFoldDB" id="A0A317PGC7"/>
<evidence type="ECO:0000259" key="5">
    <source>
        <dbReference type="Pfam" id="PF00551"/>
    </source>
</evidence>
<organism evidence="6 7">
    <name type="scientific">Hoeflea marina</name>
    <dbReference type="NCBI Taxonomy" id="274592"/>
    <lineage>
        <taxon>Bacteria</taxon>
        <taxon>Pseudomonadati</taxon>
        <taxon>Pseudomonadota</taxon>
        <taxon>Alphaproteobacteria</taxon>
        <taxon>Hyphomicrobiales</taxon>
        <taxon>Rhizobiaceae</taxon>
        <taxon>Hoeflea</taxon>
    </lineage>
</organism>
<dbReference type="InterPro" id="IPR002376">
    <property type="entry name" value="Formyl_transf_N"/>
</dbReference>
<dbReference type="Pfam" id="PF00551">
    <property type="entry name" value="Formyl_trans_N"/>
    <property type="match status" value="1"/>
</dbReference>